<evidence type="ECO:0000313" key="3">
    <source>
        <dbReference type="WBParaSite" id="ACRNAN_scaffold19794.g11479.t1"/>
    </source>
</evidence>
<protein>
    <submittedName>
        <fullName evidence="3">Gag protein</fullName>
    </submittedName>
</protein>
<dbReference type="AlphaFoldDB" id="A0A914D8G6"/>
<reference evidence="3" key="1">
    <citation type="submission" date="2022-11" db="UniProtKB">
        <authorList>
            <consortium name="WormBaseParasite"/>
        </authorList>
    </citation>
    <scope>IDENTIFICATION</scope>
</reference>
<keyword evidence="2" id="KW-1185">Reference proteome</keyword>
<proteinExistence type="predicted"/>
<organism evidence="2 3">
    <name type="scientific">Acrobeloides nanus</name>
    <dbReference type="NCBI Taxonomy" id="290746"/>
    <lineage>
        <taxon>Eukaryota</taxon>
        <taxon>Metazoa</taxon>
        <taxon>Ecdysozoa</taxon>
        <taxon>Nematoda</taxon>
        <taxon>Chromadorea</taxon>
        <taxon>Rhabditida</taxon>
        <taxon>Tylenchina</taxon>
        <taxon>Cephalobomorpha</taxon>
        <taxon>Cephaloboidea</taxon>
        <taxon>Cephalobidae</taxon>
        <taxon>Acrobeloides</taxon>
    </lineage>
</organism>
<evidence type="ECO:0000256" key="1">
    <source>
        <dbReference type="SAM" id="MobiDB-lite"/>
    </source>
</evidence>
<feature type="region of interest" description="Disordered" evidence="1">
    <location>
        <begin position="1"/>
        <end position="25"/>
    </location>
</feature>
<feature type="compositionally biased region" description="Polar residues" evidence="1">
    <location>
        <begin position="357"/>
        <end position="369"/>
    </location>
</feature>
<name>A0A914D8G6_9BILA</name>
<feature type="region of interest" description="Disordered" evidence="1">
    <location>
        <begin position="308"/>
        <end position="345"/>
    </location>
</feature>
<feature type="compositionally biased region" description="Polar residues" evidence="1">
    <location>
        <begin position="320"/>
        <end position="337"/>
    </location>
</feature>
<dbReference type="Proteomes" id="UP000887540">
    <property type="component" value="Unplaced"/>
</dbReference>
<feature type="region of interest" description="Disordered" evidence="1">
    <location>
        <begin position="350"/>
        <end position="369"/>
    </location>
</feature>
<accession>A0A914D8G6</accession>
<feature type="compositionally biased region" description="Basic and acidic residues" evidence="1">
    <location>
        <begin position="12"/>
        <end position="25"/>
    </location>
</feature>
<sequence>MENIQANATETSNDKEMGELDGSRLKPIELDKEEEILDYDENYGPIEELGKSIKLMNLAQQMQVALQNLPILSGHESHSEITRYFKKFEALTMGWDSEKRSTLLSLKVSGHAQLIYDSQPDLIQNNYNKMKQILLSKLTHTNATQSSASHELMTGIPRKHYESILDFSQRVERLVRAAVDPGCPESYVLDQCKQYFLHYLNELSIIQTLTIQKSFTDFHTLVKHAISLKDSVDSLNQRRYRPVENFSISRTPPPFRTNYFGNRAANVPQNVRSMNSLITTNDFGDPIGTFQNRSPRFNANYLRNTNFQSNSRPPFAFHSNPRSRLAQNGHNQGNRRNPTGPAKSHAAMIGEVDPQNIGISAENSNFEPV</sequence>
<evidence type="ECO:0000313" key="2">
    <source>
        <dbReference type="Proteomes" id="UP000887540"/>
    </source>
</evidence>
<feature type="compositionally biased region" description="Polar residues" evidence="1">
    <location>
        <begin position="1"/>
        <end position="11"/>
    </location>
</feature>
<dbReference type="WBParaSite" id="ACRNAN_scaffold19794.g11479.t1">
    <property type="protein sequence ID" value="ACRNAN_scaffold19794.g11479.t1"/>
    <property type="gene ID" value="ACRNAN_scaffold19794.g11479"/>
</dbReference>